<dbReference type="SUPFAM" id="SSF52540">
    <property type="entry name" value="P-loop containing nucleoside triphosphate hydrolases"/>
    <property type="match status" value="1"/>
</dbReference>
<dbReference type="Gene3D" id="3.40.50.300">
    <property type="entry name" value="P-loop containing nucleotide triphosphate hydrolases"/>
    <property type="match status" value="1"/>
</dbReference>
<evidence type="ECO:0000313" key="3">
    <source>
        <dbReference type="Proteomes" id="UP001524460"/>
    </source>
</evidence>
<dbReference type="Pfam" id="PF13614">
    <property type="entry name" value="AAA_31"/>
    <property type="match status" value="1"/>
</dbReference>
<dbReference type="Proteomes" id="UP001524460">
    <property type="component" value="Unassembled WGS sequence"/>
</dbReference>
<dbReference type="InterPro" id="IPR025669">
    <property type="entry name" value="AAA_dom"/>
</dbReference>
<dbReference type="PANTHER" id="PTHR13696:SF98">
    <property type="entry name" value="PLASMID PARTITION PROTEIN A"/>
    <property type="match status" value="1"/>
</dbReference>
<comment type="caution">
    <text evidence="2">The sequence shown here is derived from an EMBL/GenBank/DDBJ whole genome shotgun (WGS) entry which is preliminary data.</text>
</comment>
<dbReference type="CDD" id="cd02042">
    <property type="entry name" value="ParAB_family"/>
    <property type="match status" value="1"/>
</dbReference>
<keyword evidence="3" id="KW-1185">Reference proteome</keyword>
<dbReference type="InterPro" id="IPR050678">
    <property type="entry name" value="DNA_Partitioning_ATPase"/>
</dbReference>
<sequence>MMDCKLEEIGERLLSETASKQEIFSVRVTDEDVEDGVESRVYVHAFNKTEMAKHFRTSGPTLNKVIAKLREEGRIGDHIAQNKEKKHTRHDFLELQKHFGYTKYADRYSSKACSVINHKGGTGKSTTVSTLACHIALATDVHTRVLILDLDPQGSQAVNFRRGEDDDSVVLTAVDLLMSNDEPDGEVAELIDAGYTFDELVRLAPVKTHLPNLEVMAAHPNDERFTDHFHSLTDEADQVAMIERLKNDVMPILKEQYDIILIDTPPQNSPLTWMVLEATDAVFVPVTPHELDFTSTANFISLLPEQFRALPSGGKNIKWCKFAAVNYDANSQADQLVFDKLIRSVRDDMMTATLVSNELFKEAATKGCTVFDLQKSKVSTSGKRYDEALISSRNFGQQFLNSIKILAAE</sequence>
<accession>A0ABT1N0U5</accession>
<organism evidence="2 3">
    <name type="scientific">Photobacterium pectinilyticum</name>
    <dbReference type="NCBI Taxonomy" id="2906793"/>
    <lineage>
        <taxon>Bacteria</taxon>
        <taxon>Pseudomonadati</taxon>
        <taxon>Pseudomonadota</taxon>
        <taxon>Gammaproteobacteria</taxon>
        <taxon>Vibrionales</taxon>
        <taxon>Vibrionaceae</taxon>
        <taxon>Photobacterium</taxon>
    </lineage>
</organism>
<dbReference type="PANTHER" id="PTHR13696">
    <property type="entry name" value="P-LOOP CONTAINING NUCLEOSIDE TRIPHOSPHATE HYDROLASE"/>
    <property type="match status" value="1"/>
</dbReference>
<reference evidence="2 3" key="1">
    <citation type="submission" date="2022-07" db="EMBL/GenBank/DDBJ databases">
        <title>Photobacterium pectinilyticum sp. nov., a marine bacterium isolated from surface seawater of Qingdao offshore.</title>
        <authorList>
            <person name="Wang X."/>
        </authorList>
    </citation>
    <scope>NUCLEOTIDE SEQUENCE [LARGE SCALE GENOMIC DNA]</scope>
    <source>
        <strain evidence="2 3">ZSDE20</strain>
    </source>
</reference>
<gene>
    <name evidence="2" type="ORF">NHN17_09840</name>
</gene>
<feature type="domain" description="AAA" evidence="1">
    <location>
        <begin position="111"/>
        <end position="293"/>
    </location>
</feature>
<protein>
    <submittedName>
        <fullName evidence="2">ParA family protein</fullName>
    </submittedName>
</protein>
<proteinExistence type="predicted"/>
<evidence type="ECO:0000259" key="1">
    <source>
        <dbReference type="Pfam" id="PF13614"/>
    </source>
</evidence>
<dbReference type="EMBL" id="JANEYT010000018">
    <property type="protein sequence ID" value="MCQ1058358.1"/>
    <property type="molecule type" value="Genomic_DNA"/>
</dbReference>
<name>A0ABT1N0U5_9GAMM</name>
<dbReference type="RefSeq" id="WP_255042232.1">
    <property type="nucleotide sequence ID" value="NZ_JANEYT010000018.1"/>
</dbReference>
<dbReference type="InterPro" id="IPR027417">
    <property type="entry name" value="P-loop_NTPase"/>
</dbReference>
<evidence type="ECO:0000313" key="2">
    <source>
        <dbReference type="EMBL" id="MCQ1058358.1"/>
    </source>
</evidence>